<name>A0A0R1W754_9LACO</name>
<dbReference type="GO" id="GO:0019748">
    <property type="term" value="P:secondary metabolic process"/>
    <property type="evidence" value="ECO:0007669"/>
    <property type="project" value="TreeGrafter"/>
</dbReference>
<keyword evidence="3" id="KW-1185">Reference proteome</keyword>
<dbReference type="RefSeq" id="WP_010622661.1">
    <property type="nucleotide sequence ID" value="NZ_AZGF01000014.1"/>
</dbReference>
<dbReference type="STRING" id="1423807.FD16_GL000489"/>
<dbReference type="OrthoDB" id="5786478at2"/>
<proteinExistence type="inferred from homology"/>
<dbReference type="PANTHER" id="PTHR43544">
    <property type="entry name" value="SHORT-CHAIN DEHYDROGENASE/REDUCTASE"/>
    <property type="match status" value="1"/>
</dbReference>
<protein>
    <submittedName>
        <fullName evidence="2">Carbonyl reductase</fullName>
    </submittedName>
</protein>
<accession>A0A0R1W754</accession>
<sequence length="253" mass="26744">MMSADENITLVTGANRGMGFEIAKELGQKGQHVIIGARNLGKGQDAIEQLTHLGIKADVVQLDVTNPSSVKQAAQTIETNYGYLSILINNAGAVFDFRQAASTINLDDVRQDFEINYFGLIDVTEKMVPLLKKSSRAKIINISSMMGSKTAALDPSSTVYRAVAVGYQSAKAAANMYTVQLAKEFINAGVPITVNAIDPGMVATEFGGVSPEVSKAHGGLPVSEGVARTVELATDSDSTITATFSNIDGNVGW</sequence>
<comment type="caution">
    <text evidence="2">The sequence shown here is derived from an EMBL/GenBank/DDBJ whole genome shotgun (WGS) entry which is preliminary data.</text>
</comment>
<dbReference type="AlphaFoldDB" id="A0A0R1W754"/>
<comment type="similarity">
    <text evidence="1">Belongs to the short-chain dehydrogenases/reductases (SDR) family.</text>
</comment>
<evidence type="ECO:0000313" key="2">
    <source>
        <dbReference type="EMBL" id="KRM11819.1"/>
    </source>
</evidence>
<dbReference type="Gene3D" id="3.40.50.720">
    <property type="entry name" value="NAD(P)-binding Rossmann-like Domain"/>
    <property type="match status" value="1"/>
</dbReference>
<evidence type="ECO:0000256" key="1">
    <source>
        <dbReference type="RuleBase" id="RU000363"/>
    </source>
</evidence>
<dbReference type="InterPro" id="IPR051468">
    <property type="entry name" value="Fungal_SecMetab_SDRs"/>
</dbReference>
<dbReference type="PRINTS" id="PR00081">
    <property type="entry name" value="GDHRDH"/>
</dbReference>
<dbReference type="PANTHER" id="PTHR43544:SF32">
    <property type="entry name" value="CHAIN DEHYDROGENASE, PUTATIVE (AFU_ORTHOLOGUE AFUA_5G01530)-RELATED"/>
    <property type="match status" value="1"/>
</dbReference>
<dbReference type="PRINTS" id="PR00080">
    <property type="entry name" value="SDRFAMILY"/>
</dbReference>
<dbReference type="PATRIC" id="fig|1423807.3.peg.497"/>
<evidence type="ECO:0000313" key="3">
    <source>
        <dbReference type="Proteomes" id="UP000051820"/>
    </source>
</evidence>
<dbReference type="Pfam" id="PF00106">
    <property type="entry name" value="adh_short"/>
    <property type="match status" value="1"/>
</dbReference>
<organism evidence="2 3">
    <name type="scientific">Paucilactobacillus suebicus DSM 5007 = KCTC 3549</name>
    <dbReference type="NCBI Taxonomy" id="1423807"/>
    <lineage>
        <taxon>Bacteria</taxon>
        <taxon>Bacillati</taxon>
        <taxon>Bacillota</taxon>
        <taxon>Bacilli</taxon>
        <taxon>Lactobacillales</taxon>
        <taxon>Lactobacillaceae</taxon>
        <taxon>Paucilactobacillus</taxon>
    </lineage>
</organism>
<dbReference type="EMBL" id="AZGF01000014">
    <property type="protein sequence ID" value="KRM11819.1"/>
    <property type="molecule type" value="Genomic_DNA"/>
</dbReference>
<dbReference type="SUPFAM" id="SSF51735">
    <property type="entry name" value="NAD(P)-binding Rossmann-fold domains"/>
    <property type="match status" value="1"/>
</dbReference>
<dbReference type="InterPro" id="IPR036291">
    <property type="entry name" value="NAD(P)-bd_dom_sf"/>
</dbReference>
<dbReference type="eggNOG" id="COG1028">
    <property type="taxonomic scope" value="Bacteria"/>
</dbReference>
<dbReference type="GO" id="GO:0005737">
    <property type="term" value="C:cytoplasm"/>
    <property type="evidence" value="ECO:0007669"/>
    <property type="project" value="TreeGrafter"/>
</dbReference>
<dbReference type="GO" id="GO:0016491">
    <property type="term" value="F:oxidoreductase activity"/>
    <property type="evidence" value="ECO:0007669"/>
    <property type="project" value="TreeGrafter"/>
</dbReference>
<dbReference type="Proteomes" id="UP000051820">
    <property type="component" value="Unassembled WGS sequence"/>
</dbReference>
<gene>
    <name evidence="2" type="ORF">FD16_GL000489</name>
</gene>
<reference evidence="2 3" key="1">
    <citation type="journal article" date="2015" name="Genome Announc.">
        <title>Expanding the biotechnology potential of lactobacilli through comparative genomics of 213 strains and associated genera.</title>
        <authorList>
            <person name="Sun Z."/>
            <person name="Harris H.M."/>
            <person name="McCann A."/>
            <person name="Guo C."/>
            <person name="Argimon S."/>
            <person name="Zhang W."/>
            <person name="Yang X."/>
            <person name="Jeffery I.B."/>
            <person name="Cooney J.C."/>
            <person name="Kagawa T.F."/>
            <person name="Liu W."/>
            <person name="Song Y."/>
            <person name="Salvetti E."/>
            <person name="Wrobel A."/>
            <person name="Rasinkangas P."/>
            <person name="Parkhill J."/>
            <person name="Rea M.C."/>
            <person name="O'Sullivan O."/>
            <person name="Ritari J."/>
            <person name="Douillard F.P."/>
            <person name="Paul Ross R."/>
            <person name="Yang R."/>
            <person name="Briner A.E."/>
            <person name="Felis G.E."/>
            <person name="de Vos W.M."/>
            <person name="Barrangou R."/>
            <person name="Klaenhammer T.R."/>
            <person name="Caufield P.W."/>
            <person name="Cui Y."/>
            <person name="Zhang H."/>
            <person name="O'Toole P.W."/>
        </authorList>
    </citation>
    <scope>NUCLEOTIDE SEQUENCE [LARGE SCALE GENOMIC DNA]</scope>
    <source>
        <strain evidence="2 3">DSM 5007</strain>
    </source>
</reference>
<dbReference type="InterPro" id="IPR002347">
    <property type="entry name" value="SDR_fam"/>
</dbReference>